<dbReference type="AlphaFoldDB" id="A0A1E3NFT6"/>
<comment type="subcellular location">
    <subcellularLocation>
        <location evidence="1">Lipid droplet</location>
    </subcellularLocation>
</comment>
<evidence type="ECO:0000259" key="4">
    <source>
        <dbReference type="SMART" id="SM00829"/>
    </source>
</evidence>
<dbReference type="Gene3D" id="3.40.50.720">
    <property type="entry name" value="NAD(P)-binding Rossmann-like Domain"/>
    <property type="match status" value="1"/>
</dbReference>
<reference evidence="5 6" key="1">
    <citation type="journal article" date="2016" name="Proc. Natl. Acad. Sci. U.S.A.">
        <title>Comparative genomics of biotechnologically important yeasts.</title>
        <authorList>
            <person name="Riley R."/>
            <person name="Haridas S."/>
            <person name="Wolfe K.H."/>
            <person name="Lopes M.R."/>
            <person name="Hittinger C.T."/>
            <person name="Goeker M."/>
            <person name="Salamov A.A."/>
            <person name="Wisecaver J.H."/>
            <person name="Long T.M."/>
            <person name="Calvey C.H."/>
            <person name="Aerts A.L."/>
            <person name="Barry K.W."/>
            <person name="Choi C."/>
            <person name="Clum A."/>
            <person name="Coughlan A.Y."/>
            <person name="Deshpande S."/>
            <person name="Douglass A.P."/>
            <person name="Hanson S.J."/>
            <person name="Klenk H.-P."/>
            <person name="LaButti K.M."/>
            <person name="Lapidus A."/>
            <person name="Lindquist E.A."/>
            <person name="Lipzen A.M."/>
            <person name="Meier-Kolthoff J.P."/>
            <person name="Ohm R.A."/>
            <person name="Otillar R.P."/>
            <person name="Pangilinan J.L."/>
            <person name="Peng Y."/>
            <person name="Rokas A."/>
            <person name="Rosa C.A."/>
            <person name="Scheuner C."/>
            <person name="Sibirny A.A."/>
            <person name="Slot J.C."/>
            <person name="Stielow J.B."/>
            <person name="Sun H."/>
            <person name="Kurtzman C.P."/>
            <person name="Blackwell M."/>
            <person name="Grigoriev I.V."/>
            <person name="Jeffries T.W."/>
        </authorList>
    </citation>
    <scope>NUCLEOTIDE SEQUENCE [LARGE SCALE GENOMIC DNA]</scope>
    <source>
        <strain evidence="5 6">NRRL Y-2026</strain>
    </source>
</reference>
<keyword evidence="2" id="KW-0551">Lipid droplet</keyword>
<sequence>MSDTLDITENKLKVTAITYENGSSPLKVSEVDLPVQEKTIVKPTEVLVQVKATSLNPVDTILKQFSNSYFGPKQKIIGGDFSGIVVKAGDKTSLKVGDKVYGDLLTLTKQGSCSNFVIFEPEKILVCEKIPDNMSFEQAASLPCVSNTAFQALKKYSGNLKDKNVLVLGAGTAVGCFSVQFARHYFEAANVVATCSSKSTEKTEKSGATLTVDYTKGEQFKYDQLLGFVKSHGKFDLIVDCVRDESVMDHFDSLLKPATEQGVFAQVTGSYLLDYSDVKLSNLLPSWKRISSGFKTSFGFSKYAYAPVRTSRDAEYGSAIAKLWKEKKLEIFFDSQYDAYTGFKEAFDRVASCSAQGKVILKF</sequence>
<keyword evidence="6" id="KW-1185">Reference proteome</keyword>
<dbReference type="PANTHER" id="PTHR11695">
    <property type="entry name" value="ALCOHOL DEHYDROGENASE RELATED"/>
    <property type="match status" value="1"/>
</dbReference>
<dbReference type="SUPFAM" id="SSF50129">
    <property type="entry name" value="GroES-like"/>
    <property type="match status" value="1"/>
</dbReference>
<dbReference type="STRING" id="763406.A0A1E3NFT6"/>
<evidence type="ECO:0000313" key="6">
    <source>
        <dbReference type="Proteomes" id="UP000094455"/>
    </source>
</evidence>
<dbReference type="GO" id="GO:0005739">
    <property type="term" value="C:mitochondrion"/>
    <property type="evidence" value="ECO:0007669"/>
    <property type="project" value="TreeGrafter"/>
</dbReference>
<dbReference type="InterPro" id="IPR013154">
    <property type="entry name" value="ADH-like_N"/>
</dbReference>
<dbReference type="Proteomes" id="UP000094455">
    <property type="component" value="Unassembled WGS sequence"/>
</dbReference>
<evidence type="ECO:0000256" key="1">
    <source>
        <dbReference type="ARBA" id="ARBA00004502"/>
    </source>
</evidence>
<dbReference type="GO" id="GO:0016491">
    <property type="term" value="F:oxidoreductase activity"/>
    <property type="evidence" value="ECO:0007669"/>
    <property type="project" value="InterPro"/>
</dbReference>
<proteinExistence type="inferred from homology"/>
<dbReference type="OrthoDB" id="3509362at2759"/>
<gene>
    <name evidence="5" type="ORF">PICMEDRAFT_17492</name>
</gene>
<comment type="similarity">
    <text evidence="3">Belongs to the YIM1 family.</text>
</comment>
<feature type="domain" description="Enoyl reductase (ER)" evidence="4">
    <location>
        <begin position="22"/>
        <end position="361"/>
    </location>
</feature>
<evidence type="ECO:0000256" key="2">
    <source>
        <dbReference type="ARBA" id="ARBA00022677"/>
    </source>
</evidence>
<name>A0A1E3NFT6_9ASCO</name>
<dbReference type="EMBL" id="KV454005">
    <property type="protein sequence ID" value="ODQ44989.1"/>
    <property type="molecule type" value="Genomic_DNA"/>
</dbReference>
<dbReference type="InterPro" id="IPR020843">
    <property type="entry name" value="ER"/>
</dbReference>
<dbReference type="SUPFAM" id="SSF51735">
    <property type="entry name" value="NAD(P)-binding Rossmann-fold domains"/>
    <property type="match status" value="1"/>
</dbReference>
<dbReference type="InterPro" id="IPR036291">
    <property type="entry name" value="NAD(P)-bd_dom_sf"/>
</dbReference>
<dbReference type="GeneID" id="30178309"/>
<evidence type="ECO:0000313" key="5">
    <source>
        <dbReference type="EMBL" id="ODQ44989.1"/>
    </source>
</evidence>
<protein>
    <recommendedName>
        <fullName evidence="4">Enoyl reductase (ER) domain-containing protein</fullName>
    </recommendedName>
</protein>
<dbReference type="GO" id="GO:0005811">
    <property type="term" value="C:lipid droplet"/>
    <property type="evidence" value="ECO:0007669"/>
    <property type="project" value="UniProtKB-SubCell"/>
</dbReference>
<dbReference type="Gene3D" id="3.90.180.10">
    <property type="entry name" value="Medium-chain alcohol dehydrogenases, catalytic domain"/>
    <property type="match status" value="1"/>
</dbReference>
<accession>A0A1E3NFT6</accession>
<organism evidence="5 6">
    <name type="scientific">Pichia membranifaciens NRRL Y-2026</name>
    <dbReference type="NCBI Taxonomy" id="763406"/>
    <lineage>
        <taxon>Eukaryota</taxon>
        <taxon>Fungi</taxon>
        <taxon>Dikarya</taxon>
        <taxon>Ascomycota</taxon>
        <taxon>Saccharomycotina</taxon>
        <taxon>Pichiomycetes</taxon>
        <taxon>Pichiales</taxon>
        <taxon>Pichiaceae</taxon>
        <taxon>Pichia</taxon>
    </lineage>
</organism>
<dbReference type="SMART" id="SM00829">
    <property type="entry name" value="PKS_ER"/>
    <property type="match status" value="1"/>
</dbReference>
<dbReference type="InterPro" id="IPR050700">
    <property type="entry name" value="YIM1/Zinc_Alcohol_DH_Fams"/>
</dbReference>
<dbReference type="Pfam" id="PF08240">
    <property type="entry name" value="ADH_N"/>
    <property type="match status" value="1"/>
</dbReference>
<dbReference type="RefSeq" id="XP_019016102.1">
    <property type="nucleotide sequence ID" value="XM_019161622.1"/>
</dbReference>
<dbReference type="InterPro" id="IPR011032">
    <property type="entry name" value="GroES-like_sf"/>
</dbReference>
<evidence type="ECO:0000256" key="3">
    <source>
        <dbReference type="ARBA" id="ARBA00038249"/>
    </source>
</evidence>
<dbReference type="Pfam" id="PF13602">
    <property type="entry name" value="ADH_zinc_N_2"/>
    <property type="match status" value="1"/>
</dbReference>
<dbReference type="PANTHER" id="PTHR11695:SF294">
    <property type="entry name" value="RETICULON-4-INTERACTING PROTEIN 1, MITOCHONDRIAL"/>
    <property type="match status" value="1"/>
</dbReference>